<evidence type="ECO:0000256" key="2">
    <source>
        <dbReference type="ARBA" id="ARBA00023002"/>
    </source>
</evidence>
<accession>A0A926D656</accession>
<dbReference type="AlphaFoldDB" id="A0A926D656"/>
<evidence type="ECO:0000256" key="1">
    <source>
        <dbReference type="ARBA" id="ARBA00006484"/>
    </source>
</evidence>
<reference evidence="3" key="1">
    <citation type="submission" date="2020-08" db="EMBL/GenBank/DDBJ databases">
        <title>Genome public.</title>
        <authorList>
            <person name="Liu C."/>
            <person name="Sun Q."/>
        </authorList>
    </citation>
    <scope>NUCLEOTIDE SEQUENCE</scope>
    <source>
        <strain evidence="3">NSJ-53</strain>
    </source>
</reference>
<keyword evidence="4" id="KW-1185">Reference proteome</keyword>
<dbReference type="EMBL" id="JACRSR010000002">
    <property type="protein sequence ID" value="MBC8531569.1"/>
    <property type="molecule type" value="Genomic_DNA"/>
</dbReference>
<dbReference type="InterPro" id="IPR036291">
    <property type="entry name" value="NAD(P)-bd_dom_sf"/>
</dbReference>
<dbReference type="PANTHER" id="PTHR42760:SF115">
    <property type="entry name" value="3-OXOACYL-[ACYL-CARRIER-PROTEIN] REDUCTASE FABG"/>
    <property type="match status" value="1"/>
</dbReference>
<proteinExistence type="inferred from homology"/>
<comment type="similarity">
    <text evidence="1">Belongs to the short-chain dehydrogenases/reductases (SDR) family.</text>
</comment>
<dbReference type="InterPro" id="IPR020904">
    <property type="entry name" value="Sc_DH/Rdtase_CS"/>
</dbReference>
<evidence type="ECO:0000313" key="3">
    <source>
        <dbReference type="EMBL" id="MBC8531569.1"/>
    </source>
</evidence>
<dbReference type="PROSITE" id="PS00061">
    <property type="entry name" value="ADH_SHORT"/>
    <property type="match status" value="1"/>
</dbReference>
<dbReference type="GO" id="GO:0005975">
    <property type="term" value="P:carbohydrate metabolic process"/>
    <property type="evidence" value="ECO:0007669"/>
    <property type="project" value="UniProtKB-ARBA"/>
</dbReference>
<dbReference type="GO" id="GO:0016616">
    <property type="term" value="F:oxidoreductase activity, acting on the CH-OH group of donors, NAD or NADP as acceptor"/>
    <property type="evidence" value="ECO:0007669"/>
    <property type="project" value="UniProtKB-ARBA"/>
</dbReference>
<dbReference type="PRINTS" id="PR00081">
    <property type="entry name" value="GDHRDH"/>
</dbReference>
<sequence length="264" mass="27701">MDQIAVITGGSGVLCSAIAKGMAREGWKIAILNRTPEKGQRIAEAIEAFGGMARVYPCDVQQKESIEAVRAEVLADFGRVDVLINGAGGNRPGATAGPNHSFFDLPEDDLRSVIDLNLMGTVLPSQVFGSVMESMGAGSIINIASMAGIRPLTNVVGYGAAKAAVVNFTQWLAVYMSQNVHPGIRVNAIAPGFFITDQNRYLLTEKGGGYTKRGEAVLAHTPMGRFGKPEDLVGAALFLADSEKSGFITGVVLPVDGGFAVTSI</sequence>
<dbReference type="PRINTS" id="PR00080">
    <property type="entry name" value="SDRFAMILY"/>
</dbReference>
<organism evidence="3 4">
    <name type="scientific">Gehongia tenuis</name>
    <dbReference type="NCBI Taxonomy" id="2763655"/>
    <lineage>
        <taxon>Bacteria</taxon>
        <taxon>Bacillati</taxon>
        <taxon>Bacillota</taxon>
        <taxon>Clostridia</taxon>
        <taxon>Christensenellales</taxon>
        <taxon>Christensenellaceae</taxon>
        <taxon>Gehongia</taxon>
    </lineage>
</organism>
<name>A0A926D656_9FIRM</name>
<dbReference type="RefSeq" id="WP_249316191.1">
    <property type="nucleotide sequence ID" value="NZ_JACRSR010000002.1"/>
</dbReference>
<dbReference type="Proteomes" id="UP000623172">
    <property type="component" value="Unassembled WGS sequence"/>
</dbReference>
<dbReference type="InterPro" id="IPR002347">
    <property type="entry name" value="SDR_fam"/>
</dbReference>
<dbReference type="NCBIfam" id="NF006132">
    <property type="entry name" value="PRK08277.1"/>
    <property type="match status" value="1"/>
</dbReference>
<dbReference type="FunFam" id="3.40.50.720:FF:000240">
    <property type="entry name" value="SDR family oxidoreductase"/>
    <property type="match status" value="1"/>
</dbReference>
<dbReference type="SUPFAM" id="SSF51735">
    <property type="entry name" value="NAD(P)-binding Rossmann-fold domains"/>
    <property type="match status" value="1"/>
</dbReference>
<gene>
    <name evidence="3" type="ORF">H8696_06865</name>
</gene>
<dbReference type="Gene3D" id="3.40.50.720">
    <property type="entry name" value="NAD(P)-binding Rossmann-like Domain"/>
    <property type="match status" value="1"/>
</dbReference>
<protein>
    <submittedName>
        <fullName evidence="3">SDR family oxidoreductase</fullName>
    </submittedName>
</protein>
<dbReference type="Pfam" id="PF13561">
    <property type="entry name" value="adh_short_C2"/>
    <property type="match status" value="1"/>
</dbReference>
<comment type="caution">
    <text evidence="3">The sequence shown here is derived from an EMBL/GenBank/DDBJ whole genome shotgun (WGS) entry which is preliminary data.</text>
</comment>
<keyword evidence="2" id="KW-0560">Oxidoreductase</keyword>
<dbReference type="PANTHER" id="PTHR42760">
    <property type="entry name" value="SHORT-CHAIN DEHYDROGENASES/REDUCTASES FAMILY MEMBER"/>
    <property type="match status" value="1"/>
</dbReference>
<evidence type="ECO:0000313" key="4">
    <source>
        <dbReference type="Proteomes" id="UP000623172"/>
    </source>
</evidence>